<accession>A0AAE1GQ72</accession>
<gene>
    <name evidence="1" type="ORF">Pcinc_000147</name>
</gene>
<name>A0AAE1GQ72_PETCI</name>
<keyword evidence="2" id="KW-1185">Reference proteome</keyword>
<comment type="caution">
    <text evidence="1">The sequence shown here is derived from an EMBL/GenBank/DDBJ whole genome shotgun (WGS) entry which is preliminary data.</text>
</comment>
<proteinExistence type="predicted"/>
<dbReference type="Proteomes" id="UP001286313">
    <property type="component" value="Unassembled WGS sequence"/>
</dbReference>
<dbReference type="AlphaFoldDB" id="A0AAE1GQ72"/>
<evidence type="ECO:0000313" key="2">
    <source>
        <dbReference type="Proteomes" id="UP001286313"/>
    </source>
</evidence>
<dbReference type="EMBL" id="JAWQEG010000008">
    <property type="protein sequence ID" value="KAK3896225.1"/>
    <property type="molecule type" value="Genomic_DNA"/>
</dbReference>
<organism evidence="1 2">
    <name type="scientific">Petrolisthes cinctipes</name>
    <name type="common">Flat porcelain crab</name>
    <dbReference type="NCBI Taxonomy" id="88211"/>
    <lineage>
        <taxon>Eukaryota</taxon>
        <taxon>Metazoa</taxon>
        <taxon>Ecdysozoa</taxon>
        <taxon>Arthropoda</taxon>
        <taxon>Crustacea</taxon>
        <taxon>Multicrustacea</taxon>
        <taxon>Malacostraca</taxon>
        <taxon>Eumalacostraca</taxon>
        <taxon>Eucarida</taxon>
        <taxon>Decapoda</taxon>
        <taxon>Pleocyemata</taxon>
        <taxon>Anomura</taxon>
        <taxon>Galatheoidea</taxon>
        <taxon>Porcellanidae</taxon>
        <taxon>Petrolisthes</taxon>
    </lineage>
</organism>
<protein>
    <submittedName>
        <fullName evidence="1">Uncharacterized protein</fullName>
    </submittedName>
</protein>
<sequence length="132" mass="14796">MMLRCQCPFAPGDETSTISHLNTILHRLEIWGQRWQLARTAAGQLPPSRRISWLLDNRGRELLYKAQIPLFPRVFLSDMGRAGTPLTLQCWVKFSGGQRESYGMASRGSRVLCSVCSIAGTLQASPPSLRHK</sequence>
<evidence type="ECO:0000313" key="1">
    <source>
        <dbReference type="EMBL" id="KAK3896225.1"/>
    </source>
</evidence>
<reference evidence="1" key="1">
    <citation type="submission" date="2023-10" db="EMBL/GenBank/DDBJ databases">
        <title>Genome assemblies of two species of porcelain crab, Petrolisthes cinctipes and Petrolisthes manimaculis (Anomura: Porcellanidae).</title>
        <authorList>
            <person name="Angst P."/>
        </authorList>
    </citation>
    <scope>NUCLEOTIDE SEQUENCE</scope>
    <source>
        <strain evidence="1">PB745_01</strain>
        <tissue evidence="1">Gill</tissue>
    </source>
</reference>